<feature type="signal peptide" evidence="8">
    <location>
        <begin position="1"/>
        <end position="17"/>
    </location>
</feature>
<reference evidence="11" key="1">
    <citation type="submission" date="2020-03" db="EMBL/GenBank/DDBJ databases">
        <title>Transcriptomic Profiling of the Digestive Tract of the Rat Flea, Xenopsylla cheopis, Following Blood Feeding and Infection with Yersinia pestis.</title>
        <authorList>
            <person name="Bland D.M."/>
            <person name="Martens C.A."/>
            <person name="Virtaneva K."/>
            <person name="Kanakabandi K."/>
            <person name="Long D."/>
            <person name="Rosenke R."/>
            <person name="Saturday G.A."/>
            <person name="Hoyt F.H."/>
            <person name="Bruno D.P."/>
            <person name="Ribeiro J.M.C."/>
            <person name="Hinnebusch J."/>
        </authorList>
    </citation>
    <scope>NUCLEOTIDE SEQUENCE</scope>
</reference>
<keyword evidence="4 6" id="KW-0391">Immunity</keyword>
<proteinExistence type="inferred from homology"/>
<sequence>MVAAAPLLLNLLTLANAASTCPIVTRAEWGAKSPTSVQHISSTLSHVIIHHSLSPGPCGGAGQPTCASAMKSMQNYHQKTNGWADIGYSFAVGGDGKIYEGRGWKVVGAHAPGYNSKSVGICLIGDWSKALPSTAMLNAVKNLIACGVEAGHLKKDYVLLGHRQTKSTECPGDRLYKEISTWPHKG</sequence>
<feature type="chain" id="PRO_5026737727" description="Peptidoglycan-recognition protein" evidence="8">
    <location>
        <begin position="18"/>
        <end position="186"/>
    </location>
</feature>
<evidence type="ECO:0000256" key="2">
    <source>
        <dbReference type="ARBA" id="ARBA00022588"/>
    </source>
</evidence>
<dbReference type="Pfam" id="PF01510">
    <property type="entry name" value="Amidase_2"/>
    <property type="match status" value="1"/>
</dbReference>
<dbReference type="CDD" id="cd06583">
    <property type="entry name" value="PGRP"/>
    <property type="match status" value="1"/>
</dbReference>
<dbReference type="PANTHER" id="PTHR11022">
    <property type="entry name" value="PEPTIDOGLYCAN RECOGNITION PROTEIN"/>
    <property type="match status" value="1"/>
</dbReference>
<evidence type="ECO:0000313" key="11">
    <source>
        <dbReference type="EMBL" id="NOV51531.1"/>
    </source>
</evidence>
<dbReference type="GO" id="GO:0045087">
    <property type="term" value="P:innate immune response"/>
    <property type="evidence" value="ECO:0007669"/>
    <property type="project" value="UniProtKB-KW"/>
</dbReference>
<dbReference type="FunFam" id="3.40.80.10:FF:000001">
    <property type="entry name" value="Peptidoglycan recognition protein 1"/>
    <property type="match status" value="1"/>
</dbReference>
<dbReference type="InterPro" id="IPR015510">
    <property type="entry name" value="PGRP"/>
</dbReference>
<dbReference type="EMBL" id="GIIL01007805">
    <property type="protein sequence ID" value="NOV51531.1"/>
    <property type="molecule type" value="Transcribed_RNA"/>
</dbReference>
<evidence type="ECO:0000256" key="7">
    <source>
        <dbReference type="PIRSR" id="PIRSR037945-1"/>
    </source>
</evidence>
<feature type="domain" description="N-acetylmuramoyl-L-alanine amidase" evidence="9">
    <location>
        <begin position="32"/>
        <end position="172"/>
    </location>
</feature>
<dbReference type="InterPro" id="IPR002502">
    <property type="entry name" value="Amidase_domain"/>
</dbReference>
<organism evidence="11">
    <name type="scientific">Xenopsylla cheopis</name>
    <name type="common">Oriental rat flea</name>
    <name type="synonym">Pulex cheopis</name>
    <dbReference type="NCBI Taxonomy" id="163159"/>
    <lineage>
        <taxon>Eukaryota</taxon>
        <taxon>Metazoa</taxon>
        <taxon>Ecdysozoa</taxon>
        <taxon>Arthropoda</taxon>
        <taxon>Hexapoda</taxon>
        <taxon>Insecta</taxon>
        <taxon>Pterygota</taxon>
        <taxon>Neoptera</taxon>
        <taxon>Endopterygota</taxon>
        <taxon>Siphonaptera</taxon>
        <taxon>Pulicidae</taxon>
        <taxon>Xenopsyllinae</taxon>
        <taxon>Xenopsylla</taxon>
    </lineage>
</organism>
<dbReference type="GO" id="GO:0008745">
    <property type="term" value="F:N-acetylmuramoyl-L-alanine amidase activity"/>
    <property type="evidence" value="ECO:0007669"/>
    <property type="project" value="InterPro"/>
</dbReference>
<dbReference type="GO" id="GO:0009253">
    <property type="term" value="P:peptidoglycan catabolic process"/>
    <property type="evidence" value="ECO:0007669"/>
    <property type="project" value="InterPro"/>
</dbReference>
<dbReference type="GO" id="GO:0008270">
    <property type="term" value="F:zinc ion binding"/>
    <property type="evidence" value="ECO:0007669"/>
    <property type="project" value="InterPro"/>
</dbReference>
<keyword evidence="2 6" id="KW-0399">Innate immunity</keyword>
<protein>
    <recommendedName>
        <fullName evidence="6">Peptidoglycan-recognition protein</fullName>
    </recommendedName>
</protein>
<dbReference type="GO" id="GO:0042834">
    <property type="term" value="F:peptidoglycan binding"/>
    <property type="evidence" value="ECO:0007669"/>
    <property type="project" value="InterPro"/>
</dbReference>
<evidence type="ECO:0000256" key="8">
    <source>
        <dbReference type="SAM" id="SignalP"/>
    </source>
</evidence>
<dbReference type="InterPro" id="IPR036505">
    <property type="entry name" value="Amidase/PGRP_sf"/>
</dbReference>
<feature type="disulfide bond" evidence="7">
    <location>
        <begin position="21"/>
        <end position="146"/>
    </location>
</feature>
<dbReference type="SMART" id="SM00701">
    <property type="entry name" value="PGRP"/>
    <property type="match status" value="1"/>
</dbReference>
<keyword evidence="5 7" id="KW-1015">Disulfide bond</keyword>
<keyword evidence="3 8" id="KW-0732">Signal</keyword>
<dbReference type="SUPFAM" id="SSF55846">
    <property type="entry name" value="N-acetylmuramoyl-L-alanine amidase-like"/>
    <property type="match status" value="1"/>
</dbReference>
<dbReference type="AlphaFoldDB" id="A0A6M2E2F3"/>
<evidence type="ECO:0000256" key="6">
    <source>
        <dbReference type="PIRNR" id="PIRNR037945"/>
    </source>
</evidence>
<dbReference type="SMART" id="SM00644">
    <property type="entry name" value="Ami_2"/>
    <property type="match status" value="1"/>
</dbReference>
<dbReference type="InterPro" id="IPR017331">
    <property type="entry name" value="Peptidoglycan_recognition"/>
</dbReference>
<feature type="domain" description="Peptidoglycan recognition protein family" evidence="10">
    <location>
        <begin position="21"/>
        <end position="166"/>
    </location>
</feature>
<name>A0A6M2E2F3_XENCH</name>
<dbReference type="Gene3D" id="3.40.80.10">
    <property type="entry name" value="Peptidoglycan recognition protein-like"/>
    <property type="match status" value="1"/>
</dbReference>
<dbReference type="PANTHER" id="PTHR11022:SF77">
    <property type="entry name" value="PEPTIDOGLYCAN-RECOGNITION PROTEIN LB"/>
    <property type="match status" value="1"/>
</dbReference>
<evidence type="ECO:0000259" key="10">
    <source>
        <dbReference type="SMART" id="SM00701"/>
    </source>
</evidence>
<comment type="similarity">
    <text evidence="1 6">Belongs to the N-acetylmuramoyl-L-alanine amidase 2 family.</text>
</comment>
<evidence type="ECO:0000256" key="1">
    <source>
        <dbReference type="ARBA" id="ARBA00007553"/>
    </source>
</evidence>
<evidence type="ECO:0000256" key="3">
    <source>
        <dbReference type="ARBA" id="ARBA00022729"/>
    </source>
</evidence>
<evidence type="ECO:0000256" key="4">
    <source>
        <dbReference type="ARBA" id="ARBA00022859"/>
    </source>
</evidence>
<evidence type="ECO:0000259" key="9">
    <source>
        <dbReference type="SMART" id="SM00644"/>
    </source>
</evidence>
<accession>A0A6M2E2F3</accession>
<dbReference type="InterPro" id="IPR006619">
    <property type="entry name" value="PGRP_domain_met/bac"/>
</dbReference>
<evidence type="ECO:0000256" key="5">
    <source>
        <dbReference type="ARBA" id="ARBA00023157"/>
    </source>
</evidence>
<feature type="disulfide bond" evidence="7">
    <location>
        <begin position="58"/>
        <end position="66"/>
    </location>
</feature>
<dbReference type="PIRSF" id="PIRSF037945">
    <property type="entry name" value="PGRPs"/>
    <property type="match status" value="1"/>
</dbReference>